<name>A0A291GZU7_9MICO</name>
<dbReference type="RefSeq" id="WP_096800199.1">
    <property type="nucleotide sequence ID" value="NZ_CP023564.1"/>
</dbReference>
<accession>A0A291GZU7</accession>
<dbReference type="OrthoDB" id="4171838at2"/>
<dbReference type="InterPro" id="IPR032330">
    <property type="entry name" value="EF-G-binding_C"/>
</dbReference>
<reference evidence="2 3" key="1">
    <citation type="journal article" date="2014" name="Int. J. Syst. Evol. Microbiol.">
        <title>Brachybacterium ginsengisoli sp. nov., isolated from soil of a ginseng field.</title>
        <authorList>
            <person name="Hoang V.A."/>
            <person name="Kim Y.J."/>
            <person name="Nguyen N.L."/>
            <person name="Yang D.C."/>
        </authorList>
    </citation>
    <scope>NUCLEOTIDE SEQUENCE [LARGE SCALE GENOMIC DNA]</scope>
    <source>
        <strain evidence="2 3">DCY80</strain>
    </source>
</reference>
<dbReference type="Proteomes" id="UP000217889">
    <property type="component" value="Chromosome"/>
</dbReference>
<evidence type="ECO:0000313" key="3">
    <source>
        <dbReference type="Proteomes" id="UP000217889"/>
    </source>
</evidence>
<dbReference type="KEGG" id="bgg:CFK41_13865"/>
<dbReference type="AlphaFoldDB" id="A0A291GZU7"/>
<evidence type="ECO:0000259" key="1">
    <source>
        <dbReference type="Pfam" id="PF16571"/>
    </source>
</evidence>
<dbReference type="Pfam" id="PF16571">
    <property type="entry name" value="FBP_C"/>
    <property type="match status" value="1"/>
</dbReference>
<feature type="domain" description="Elongation factor G-binding protein C-terminal treble-clef zinc-finger" evidence="1">
    <location>
        <begin position="8"/>
        <end position="162"/>
    </location>
</feature>
<protein>
    <recommendedName>
        <fullName evidence="1">Elongation factor G-binding protein C-terminal treble-clef zinc-finger domain-containing protein</fullName>
    </recommendedName>
</protein>
<keyword evidence="3" id="KW-1185">Reference proteome</keyword>
<gene>
    <name evidence="2" type="ORF">CFK41_13865</name>
</gene>
<sequence length="165" mass="18144">MHSLTADQIRSSFVNASKGEAKRAELPDLSTVMWEDIDYLGWQDARKPAQHYVVLLIDDEPVGLLLRGTGRPPSRKMLCAWCEDVVDGVGAASFVAPLAGASGRRGNTIGTGVCADFRCSRNVRRPPAAFELRTEDPALVAYHREQRITGLQERCTRFAQAVMKG</sequence>
<evidence type="ECO:0000313" key="2">
    <source>
        <dbReference type="EMBL" id="ATG55739.1"/>
    </source>
</evidence>
<organism evidence="2 3">
    <name type="scientific">Brachybacterium ginsengisoli</name>
    <dbReference type="NCBI Taxonomy" id="1331682"/>
    <lineage>
        <taxon>Bacteria</taxon>
        <taxon>Bacillati</taxon>
        <taxon>Actinomycetota</taxon>
        <taxon>Actinomycetes</taxon>
        <taxon>Micrococcales</taxon>
        <taxon>Dermabacteraceae</taxon>
        <taxon>Brachybacterium</taxon>
    </lineage>
</organism>
<proteinExistence type="predicted"/>
<dbReference type="EMBL" id="CP023564">
    <property type="protein sequence ID" value="ATG55739.1"/>
    <property type="molecule type" value="Genomic_DNA"/>
</dbReference>